<dbReference type="Proteomes" id="UP000007842">
    <property type="component" value="Chromosome"/>
</dbReference>
<evidence type="ECO:0000259" key="10">
    <source>
        <dbReference type="PROSITE" id="PS50850"/>
    </source>
</evidence>
<keyword evidence="5 9" id="KW-0812">Transmembrane</keyword>
<dbReference type="OrthoDB" id="9812221at2"/>
<feature type="transmembrane region" description="Helical" evidence="9">
    <location>
        <begin position="409"/>
        <end position="432"/>
    </location>
</feature>
<dbReference type="STRING" id="1003195.SCATT_55010"/>
<reference evidence="12" key="1">
    <citation type="submission" date="2011-12" db="EMBL/GenBank/DDBJ databases">
        <title>Complete genome sequence of Streptomyces cattleya strain DSM 46488.</title>
        <authorList>
            <person name="Ou H.-Y."/>
            <person name="Li P."/>
            <person name="Zhao C."/>
            <person name="O'Hagan D."/>
            <person name="Deng Z."/>
        </authorList>
    </citation>
    <scope>NUCLEOTIDE SEQUENCE [LARGE SCALE GENOMIC DNA]</scope>
    <source>
        <strain evidence="12">ATCC 35852 / DSM 46488 / JCM 4925 / NBRC 14057 / NRRL 8057</strain>
    </source>
</reference>
<keyword evidence="12" id="KW-1185">Reference proteome</keyword>
<dbReference type="PANTHER" id="PTHR42718">
    <property type="entry name" value="MAJOR FACILITATOR SUPERFAMILY MULTIDRUG TRANSPORTER MFSC"/>
    <property type="match status" value="1"/>
</dbReference>
<sequence>MKTTPSHPAAPPATPVRGSPGATAIALVVVVGSLMSVLDTTIVNVALAPLARDFAAPLTVIQWVATAYTLALATVVPATGWSVARFGTKRLYTLAICLFTAGSVLAGLAWDVRALIAFRVVQGLGGGLIMPVGMTMVVRAADKASMGRTMALLGIPVLIGPMAGPVLGGWLLDHADWRWMFFVNVPLGVVAAFLAVRVLPRDPAGTATAPRLDVPGLLTLSPGLVALLYGLTVAGRERSPAAPGALVPMALGAALIAVFTVRALTVRQPLVDLRLFGRRTFAAGAGVMALFPCAYFGSMLLTPMYYQVVRGVSATTAGLLGIPQVLATGLMMQVAGGLVDRAAPGRVVVTGVLTASAGFLAFTLQVGAGTPFPRLVAALAVMGVGVGMTMMPAQTAATRELSHAQVPQAMATIGITGQIAASVGGVVMSVLLTGAMTARGVTTDDHTAADAPRLADAFQHTYGWAVALMALAVLPALLLPARRTRRDG</sequence>
<feature type="transmembrane region" description="Helical" evidence="9">
    <location>
        <begin position="177"/>
        <end position="196"/>
    </location>
</feature>
<feature type="transmembrane region" description="Helical" evidence="9">
    <location>
        <begin position="217"/>
        <end position="235"/>
    </location>
</feature>
<dbReference type="InterPro" id="IPR004638">
    <property type="entry name" value="EmrB-like"/>
</dbReference>
<accession>F8JRI7</accession>
<dbReference type="GO" id="GO:0046677">
    <property type="term" value="P:response to antibiotic"/>
    <property type="evidence" value="ECO:0007669"/>
    <property type="project" value="UniProtKB-KW"/>
</dbReference>
<organism evidence="11 12">
    <name type="scientific">Streptantibioticus cattleyicolor (strain ATCC 35852 / DSM 46488 / JCM 4925 / NBRC 14057 / NRRL 8057)</name>
    <name type="common">Streptomyces cattleya</name>
    <dbReference type="NCBI Taxonomy" id="1003195"/>
    <lineage>
        <taxon>Bacteria</taxon>
        <taxon>Bacillati</taxon>
        <taxon>Actinomycetota</taxon>
        <taxon>Actinomycetes</taxon>
        <taxon>Kitasatosporales</taxon>
        <taxon>Streptomycetaceae</taxon>
        <taxon>Streptantibioticus</taxon>
    </lineage>
</organism>
<dbReference type="Gene3D" id="1.20.1250.20">
    <property type="entry name" value="MFS general substrate transporter like domains"/>
    <property type="match status" value="1"/>
</dbReference>
<feature type="transmembrane region" description="Helical" evidence="9">
    <location>
        <begin position="312"/>
        <end position="335"/>
    </location>
</feature>
<dbReference type="InterPro" id="IPR036259">
    <property type="entry name" value="MFS_trans_sf"/>
</dbReference>
<keyword evidence="6 9" id="KW-1133">Transmembrane helix</keyword>
<feature type="transmembrane region" description="Helical" evidence="9">
    <location>
        <begin position="150"/>
        <end position="171"/>
    </location>
</feature>
<feature type="domain" description="Major facilitator superfamily (MFS) profile" evidence="10">
    <location>
        <begin position="25"/>
        <end position="484"/>
    </location>
</feature>
<dbReference type="GO" id="GO:0005886">
    <property type="term" value="C:plasma membrane"/>
    <property type="evidence" value="ECO:0007669"/>
    <property type="project" value="UniProtKB-SubCell"/>
</dbReference>
<feature type="transmembrane region" description="Helical" evidence="9">
    <location>
        <begin position="60"/>
        <end position="84"/>
    </location>
</feature>
<dbReference type="KEGG" id="scy:SCATT_55010"/>
<feature type="transmembrane region" description="Helical" evidence="9">
    <location>
        <begin position="241"/>
        <end position="261"/>
    </location>
</feature>
<dbReference type="PANTHER" id="PTHR42718:SF9">
    <property type="entry name" value="MAJOR FACILITATOR SUPERFAMILY MULTIDRUG TRANSPORTER MFSC"/>
    <property type="match status" value="1"/>
</dbReference>
<dbReference type="Pfam" id="PF07690">
    <property type="entry name" value="MFS_1"/>
    <property type="match status" value="1"/>
</dbReference>
<evidence type="ECO:0000313" key="12">
    <source>
        <dbReference type="Proteomes" id="UP000007842"/>
    </source>
</evidence>
<evidence type="ECO:0000256" key="7">
    <source>
        <dbReference type="ARBA" id="ARBA00023136"/>
    </source>
</evidence>
<dbReference type="AlphaFoldDB" id="F8JRI7"/>
<feature type="transmembrane region" description="Helical" evidence="9">
    <location>
        <begin position="375"/>
        <end position="397"/>
    </location>
</feature>
<dbReference type="PATRIC" id="fig|1003195.11.peg.6922"/>
<name>F8JRI7_STREN</name>
<dbReference type="PROSITE" id="PS50850">
    <property type="entry name" value="MFS"/>
    <property type="match status" value="1"/>
</dbReference>
<dbReference type="KEGG" id="sct:SCAT_5500"/>
<dbReference type="InterPro" id="IPR011701">
    <property type="entry name" value="MFS"/>
</dbReference>
<feature type="transmembrane region" description="Helical" evidence="9">
    <location>
        <begin position="21"/>
        <end position="48"/>
    </location>
</feature>
<keyword evidence="8" id="KW-0046">Antibiotic resistance</keyword>
<proteinExistence type="inferred from homology"/>
<accession>G8WYA1</accession>
<dbReference type="eggNOG" id="COG0477">
    <property type="taxonomic scope" value="Bacteria"/>
</dbReference>
<dbReference type="HOGENOM" id="CLU_000960_28_0_11"/>
<evidence type="ECO:0000256" key="6">
    <source>
        <dbReference type="ARBA" id="ARBA00022989"/>
    </source>
</evidence>
<evidence type="ECO:0000313" key="11">
    <source>
        <dbReference type="EMBL" id="AEW97872.1"/>
    </source>
</evidence>
<keyword evidence="4" id="KW-1003">Cell membrane</keyword>
<feature type="transmembrane region" description="Helical" evidence="9">
    <location>
        <begin position="347"/>
        <end position="369"/>
    </location>
</feature>
<comment type="similarity">
    <text evidence="2">Belongs to the major facilitator superfamily. EmrB family.</text>
</comment>
<evidence type="ECO:0000256" key="5">
    <source>
        <dbReference type="ARBA" id="ARBA00022692"/>
    </source>
</evidence>
<evidence type="ECO:0000256" key="8">
    <source>
        <dbReference type="ARBA" id="ARBA00023251"/>
    </source>
</evidence>
<keyword evidence="3" id="KW-0813">Transport</keyword>
<feature type="transmembrane region" description="Helical" evidence="9">
    <location>
        <begin position="462"/>
        <end position="481"/>
    </location>
</feature>
<dbReference type="GO" id="GO:0022857">
    <property type="term" value="F:transmembrane transporter activity"/>
    <property type="evidence" value="ECO:0007669"/>
    <property type="project" value="InterPro"/>
</dbReference>
<evidence type="ECO:0000256" key="3">
    <source>
        <dbReference type="ARBA" id="ARBA00022448"/>
    </source>
</evidence>
<dbReference type="CDD" id="cd17503">
    <property type="entry name" value="MFS_LmrB_MDR_like"/>
    <property type="match status" value="1"/>
</dbReference>
<dbReference type="RefSeq" id="WP_014146202.1">
    <property type="nucleotide sequence ID" value="NC_016111.1"/>
</dbReference>
<evidence type="ECO:0000256" key="1">
    <source>
        <dbReference type="ARBA" id="ARBA00004651"/>
    </source>
</evidence>
<evidence type="ECO:0000256" key="9">
    <source>
        <dbReference type="SAM" id="Phobius"/>
    </source>
</evidence>
<keyword evidence="7 9" id="KW-0472">Membrane</keyword>
<dbReference type="SUPFAM" id="SSF103473">
    <property type="entry name" value="MFS general substrate transporter"/>
    <property type="match status" value="1"/>
</dbReference>
<gene>
    <name evidence="11" type="ordered locus">SCATT_55010</name>
</gene>
<dbReference type="Gene3D" id="1.20.1720.10">
    <property type="entry name" value="Multidrug resistance protein D"/>
    <property type="match status" value="1"/>
</dbReference>
<protein>
    <submittedName>
        <fullName evidence="11">Drug resistance transporter, EmrB/QacA subfamily</fullName>
    </submittedName>
</protein>
<feature type="transmembrane region" description="Helical" evidence="9">
    <location>
        <begin position="116"/>
        <end position="138"/>
    </location>
</feature>
<comment type="subcellular location">
    <subcellularLocation>
        <location evidence="1">Cell membrane</location>
        <topology evidence="1">Multi-pass membrane protein</topology>
    </subcellularLocation>
</comment>
<feature type="transmembrane region" description="Helical" evidence="9">
    <location>
        <begin position="281"/>
        <end position="306"/>
    </location>
</feature>
<evidence type="ECO:0000256" key="4">
    <source>
        <dbReference type="ARBA" id="ARBA00022475"/>
    </source>
</evidence>
<dbReference type="InterPro" id="IPR020846">
    <property type="entry name" value="MFS_dom"/>
</dbReference>
<feature type="transmembrane region" description="Helical" evidence="9">
    <location>
        <begin position="91"/>
        <end position="110"/>
    </location>
</feature>
<dbReference type="EMBL" id="CP003219">
    <property type="protein sequence ID" value="AEW97872.1"/>
    <property type="molecule type" value="Genomic_DNA"/>
</dbReference>
<evidence type="ECO:0000256" key="2">
    <source>
        <dbReference type="ARBA" id="ARBA00008537"/>
    </source>
</evidence>
<dbReference type="PRINTS" id="PR01036">
    <property type="entry name" value="TCRTETB"/>
</dbReference>
<dbReference type="NCBIfam" id="TIGR00711">
    <property type="entry name" value="efflux_EmrB"/>
    <property type="match status" value="1"/>
</dbReference>